<evidence type="ECO:0000313" key="6">
    <source>
        <dbReference type="Proteomes" id="UP000297318"/>
    </source>
</evidence>
<name>A0A4Z1E2D8_9MICO</name>
<dbReference type="InterPro" id="IPR051782">
    <property type="entry name" value="ABC_Transporter_VariousFunc"/>
</dbReference>
<dbReference type="PROSITE" id="PS50893">
    <property type="entry name" value="ABC_TRANSPORTER_2"/>
    <property type="match status" value="1"/>
</dbReference>
<keyword evidence="3 5" id="KW-0067">ATP-binding</keyword>
<dbReference type="Gene3D" id="3.40.50.300">
    <property type="entry name" value="P-loop containing nucleotide triphosphate hydrolases"/>
    <property type="match status" value="1"/>
</dbReference>
<evidence type="ECO:0000256" key="2">
    <source>
        <dbReference type="ARBA" id="ARBA00022741"/>
    </source>
</evidence>
<comment type="caution">
    <text evidence="5">The sequence shown here is derived from an EMBL/GenBank/DDBJ whole genome shotgun (WGS) entry which is preliminary data.</text>
</comment>
<dbReference type="RefSeq" id="WP_135848346.1">
    <property type="nucleotide sequence ID" value="NZ_RHPJ01000001.1"/>
</dbReference>
<dbReference type="PANTHER" id="PTHR42939">
    <property type="entry name" value="ABC TRANSPORTER ATP-BINDING PROTEIN ALBC-RELATED"/>
    <property type="match status" value="1"/>
</dbReference>
<dbReference type="PANTHER" id="PTHR42939:SF1">
    <property type="entry name" value="ABC TRANSPORTER ATP-BINDING PROTEIN ALBC-RELATED"/>
    <property type="match status" value="1"/>
</dbReference>
<proteinExistence type="predicted"/>
<dbReference type="Proteomes" id="UP000297318">
    <property type="component" value="Unassembled WGS sequence"/>
</dbReference>
<dbReference type="GO" id="GO:0016887">
    <property type="term" value="F:ATP hydrolysis activity"/>
    <property type="evidence" value="ECO:0007669"/>
    <property type="project" value="InterPro"/>
</dbReference>
<dbReference type="GO" id="GO:0005524">
    <property type="term" value="F:ATP binding"/>
    <property type="evidence" value="ECO:0007669"/>
    <property type="project" value="UniProtKB-KW"/>
</dbReference>
<keyword evidence="2" id="KW-0547">Nucleotide-binding</keyword>
<dbReference type="SMART" id="SM00382">
    <property type="entry name" value="AAA"/>
    <property type="match status" value="1"/>
</dbReference>
<dbReference type="Pfam" id="PF00005">
    <property type="entry name" value="ABC_tran"/>
    <property type="match status" value="1"/>
</dbReference>
<accession>A0A4Z1E2D8</accession>
<keyword evidence="6" id="KW-1185">Reference proteome</keyword>
<gene>
    <name evidence="5" type="ORF">SERN_0278</name>
</gene>
<dbReference type="OrthoDB" id="9804819at2"/>
<feature type="domain" description="ABC transporter" evidence="4">
    <location>
        <begin position="8"/>
        <end position="233"/>
    </location>
</feature>
<evidence type="ECO:0000256" key="3">
    <source>
        <dbReference type="ARBA" id="ARBA00022840"/>
    </source>
</evidence>
<sequence length="301" mass="32291">MTTAPIAVAAHGLTKRYDDVDALAGVDLEIRAGAVTGLLGRNGAGKSTLLQLVAGFERPTSGRILVDGEDPFDNAVTMADTQLVREGGDAFASEPVTDTLGWYRDLREHWDADLAAGLADAFELDTSQKVENLSRGQSSMVGAIIGLASRAPLTIFDETYIGMDAPNRETFYEALLTDYAAHPRTIVISSHLISEVERMFEDVVILDAGRVLVHGDADEVRARGLTLTGRATEVERLLGTRDVLARRDLGPTSQITVLTQPGDELPALARQAGLEVDGVGLQDLFVHLTRRTAASPEGESR</sequence>
<evidence type="ECO:0000313" key="5">
    <source>
        <dbReference type="EMBL" id="TGO06086.1"/>
    </source>
</evidence>
<dbReference type="InterPro" id="IPR003439">
    <property type="entry name" value="ABC_transporter-like_ATP-bd"/>
</dbReference>
<keyword evidence="1" id="KW-0813">Transport</keyword>
<reference evidence="5 6" key="1">
    <citation type="submission" date="2018-11" db="EMBL/GenBank/DDBJ databases">
        <title>Complete genome sequencing of the Actinobacteria Serinibacter sp. K3-2.</title>
        <authorList>
            <person name="Rakitin A.L."/>
            <person name="Beletsky A.V."/>
            <person name="Mardanov A.V."/>
            <person name="Ravin N.V."/>
            <person name="Gromova A.S."/>
            <person name="Filippova S.N."/>
            <person name="Gal'Chenko V.F."/>
        </authorList>
    </citation>
    <scope>NUCLEOTIDE SEQUENCE [LARGE SCALE GENOMIC DNA]</scope>
    <source>
        <strain evidence="5 6">K3-2</strain>
    </source>
</reference>
<organism evidence="5 6">
    <name type="scientific">Serinibacter arcticus</name>
    <dbReference type="NCBI Taxonomy" id="1655435"/>
    <lineage>
        <taxon>Bacteria</taxon>
        <taxon>Bacillati</taxon>
        <taxon>Actinomycetota</taxon>
        <taxon>Actinomycetes</taxon>
        <taxon>Micrococcales</taxon>
        <taxon>Beutenbergiaceae</taxon>
        <taxon>Serinibacter</taxon>
    </lineage>
</organism>
<dbReference type="EMBL" id="RHPJ01000001">
    <property type="protein sequence ID" value="TGO06086.1"/>
    <property type="molecule type" value="Genomic_DNA"/>
</dbReference>
<evidence type="ECO:0000259" key="4">
    <source>
        <dbReference type="PROSITE" id="PS50893"/>
    </source>
</evidence>
<evidence type="ECO:0000256" key="1">
    <source>
        <dbReference type="ARBA" id="ARBA00022448"/>
    </source>
</evidence>
<dbReference type="AlphaFoldDB" id="A0A4Z1E2D8"/>
<protein>
    <submittedName>
        <fullName evidence="5">ABC transporter ATP-binding protein</fullName>
    </submittedName>
</protein>
<dbReference type="SUPFAM" id="SSF52540">
    <property type="entry name" value="P-loop containing nucleoside triphosphate hydrolases"/>
    <property type="match status" value="1"/>
</dbReference>
<dbReference type="InterPro" id="IPR003593">
    <property type="entry name" value="AAA+_ATPase"/>
</dbReference>
<dbReference type="InterPro" id="IPR027417">
    <property type="entry name" value="P-loop_NTPase"/>
</dbReference>